<feature type="transmembrane region" description="Helical" evidence="7">
    <location>
        <begin position="136"/>
        <end position="169"/>
    </location>
</feature>
<gene>
    <name evidence="8" type="ORF">TWF730_008999</name>
</gene>
<feature type="transmembrane region" description="Helical" evidence="7">
    <location>
        <begin position="190"/>
        <end position="211"/>
    </location>
</feature>
<keyword evidence="2 5" id="KW-0812">Transmembrane</keyword>
<dbReference type="EMBL" id="JAVHNS010000006">
    <property type="protein sequence ID" value="KAK6352167.1"/>
    <property type="molecule type" value="Genomic_DNA"/>
</dbReference>
<evidence type="ECO:0000256" key="4">
    <source>
        <dbReference type="ARBA" id="ARBA00023136"/>
    </source>
</evidence>
<evidence type="ECO:0008006" key="10">
    <source>
        <dbReference type="Google" id="ProtNLM"/>
    </source>
</evidence>
<dbReference type="Proteomes" id="UP001373714">
    <property type="component" value="Unassembled WGS sequence"/>
</dbReference>
<feature type="transmembrane region" description="Helical" evidence="7">
    <location>
        <begin position="231"/>
        <end position="254"/>
    </location>
</feature>
<dbReference type="Pfam" id="PF00230">
    <property type="entry name" value="MIP"/>
    <property type="match status" value="1"/>
</dbReference>
<keyword evidence="9" id="KW-1185">Reference proteome</keyword>
<dbReference type="SUPFAM" id="SSF81338">
    <property type="entry name" value="Aquaporin-like"/>
    <property type="match status" value="1"/>
</dbReference>
<reference evidence="8 9" key="1">
    <citation type="submission" date="2019-10" db="EMBL/GenBank/DDBJ databases">
        <authorList>
            <person name="Palmer J.M."/>
        </authorList>
    </citation>
    <scope>NUCLEOTIDE SEQUENCE [LARGE SCALE GENOMIC DNA]</scope>
    <source>
        <strain evidence="8 9">TWF730</strain>
    </source>
</reference>
<feature type="compositionally biased region" description="Basic and acidic residues" evidence="6">
    <location>
        <begin position="1"/>
        <end position="12"/>
    </location>
</feature>
<keyword evidence="3 7" id="KW-1133">Transmembrane helix</keyword>
<organism evidence="8 9">
    <name type="scientific">Orbilia blumenaviensis</name>
    <dbReference type="NCBI Taxonomy" id="1796055"/>
    <lineage>
        <taxon>Eukaryota</taxon>
        <taxon>Fungi</taxon>
        <taxon>Dikarya</taxon>
        <taxon>Ascomycota</taxon>
        <taxon>Pezizomycotina</taxon>
        <taxon>Orbiliomycetes</taxon>
        <taxon>Orbiliales</taxon>
        <taxon>Orbiliaceae</taxon>
        <taxon>Orbilia</taxon>
    </lineage>
</organism>
<evidence type="ECO:0000313" key="8">
    <source>
        <dbReference type="EMBL" id="KAK6352167.1"/>
    </source>
</evidence>
<feature type="transmembrane region" description="Helical" evidence="7">
    <location>
        <begin position="313"/>
        <end position="333"/>
    </location>
</feature>
<dbReference type="PANTHER" id="PTHR47002">
    <property type="entry name" value="AQUAPORIN-LIKE"/>
    <property type="match status" value="1"/>
</dbReference>
<keyword evidence="5" id="KW-0813">Transport</keyword>
<proteinExistence type="inferred from homology"/>
<evidence type="ECO:0000256" key="6">
    <source>
        <dbReference type="SAM" id="MobiDB-lite"/>
    </source>
</evidence>
<dbReference type="AlphaFoldDB" id="A0AAV9V0C8"/>
<feature type="region of interest" description="Disordered" evidence="6">
    <location>
        <begin position="1"/>
        <end position="40"/>
    </location>
</feature>
<dbReference type="Gene3D" id="1.20.1080.10">
    <property type="entry name" value="Glycerol uptake facilitator protein"/>
    <property type="match status" value="1"/>
</dbReference>
<evidence type="ECO:0000313" key="9">
    <source>
        <dbReference type="Proteomes" id="UP001373714"/>
    </source>
</evidence>
<dbReference type="GO" id="GO:0016020">
    <property type="term" value="C:membrane"/>
    <property type="evidence" value="ECO:0007669"/>
    <property type="project" value="UniProtKB-SubCell"/>
</dbReference>
<evidence type="ECO:0000256" key="7">
    <source>
        <dbReference type="SAM" id="Phobius"/>
    </source>
</evidence>
<keyword evidence="4 7" id="KW-0472">Membrane</keyword>
<dbReference type="InterPro" id="IPR000425">
    <property type="entry name" value="MIP"/>
</dbReference>
<name>A0AAV9V0C8_9PEZI</name>
<dbReference type="InterPro" id="IPR023271">
    <property type="entry name" value="Aquaporin-like"/>
</dbReference>
<comment type="subcellular location">
    <subcellularLocation>
        <location evidence="1">Membrane</location>
        <topology evidence="1">Multi-pass membrane protein</topology>
    </subcellularLocation>
</comment>
<sequence length="355" mass="38154">MSTEEISKRDEATTASGWAETATHRTVRRSKSTPEPLRGVMPPFEAFAARLGGNQEFVLDRTDPENAAVLEDIPDAATHMTVKQALDLRGFQQLVLWKAAMMEGVGTMLLVYATGWSALSPGAFPPPLDPMSASGIFSTAAFLGPLVGGVTSAIFIAMYIFCFGAVTGGHLNPLITIATFFARLTSLPRAILYVSFQVVGATLAGLLLRASYDSRDFKVGGCWLNPAEISISSAFANEFSSCLVVIFIAFGVGLDPRQRQIFGPSLGPIFVGLAVGTVAFSMAFTRPGYGGASMNPSRCFGAFVGSRFPSWHWIHWVATIAASIFHGIVYHLVPPWGGLAGQHERQLVRDEEKSK</sequence>
<comment type="similarity">
    <text evidence="5">Belongs to the MIP/aquaporin (TC 1.A.8) family.</text>
</comment>
<dbReference type="GO" id="GO:0015267">
    <property type="term" value="F:channel activity"/>
    <property type="evidence" value="ECO:0007669"/>
    <property type="project" value="InterPro"/>
</dbReference>
<comment type="caution">
    <text evidence="8">The sequence shown here is derived from an EMBL/GenBank/DDBJ whole genome shotgun (WGS) entry which is preliminary data.</text>
</comment>
<feature type="transmembrane region" description="Helical" evidence="7">
    <location>
        <begin position="266"/>
        <end position="284"/>
    </location>
</feature>
<dbReference type="PRINTS" id="PR00783">
    <property type="entry name" value="MINTRINSICP"/>
</dbReference>
<protein>
    <recommendedName>
        <fullName evidence="10">Aquaporin-like protein</fullName>
    </recommendedName>
</protein>
<dbReference type="PANTHER" id="PTHR47002:SF2">
    <property type="entry name" value="AQUAPORIN AQPAE.A-LIKE"/>
    <property type="match status" value="1"/>
</dbReference>
<accession>A0AAV9V0C8</accession>
<evidence type="ECO:0000256" key="1">
    <source>
        <dbReference type="ARBA" id="ARBA00004141"/>
    </source>
</evidence>
<evidence type="ECO:0000256" key="5">
    <source>
        <dbReference type="RuleBase" id="RU000477"/>
    </source>
</evidence>
<evidence type="ECO:0000256" key="2">
    <source>
        <dbReference type="ARBA" id="ARBA00022692"/>
    </source>
</evidence>
<feature type="transmembrane region" description="Helical" evidence="7">
    <location>
        <begin position="95"/>
        <end position="116"/>
    </location>
</feature>
<evidence type="ECO:0000256" key="3">
    <source>
        <dbReference type="ARBA" id="ARBA00022989"/>
    </source>
</evidence>